<dbReference type="RefSeq" id="WP_049834306.1">
    <property type="nucleotide sequence ID" value="NZ_CP012160.1"/>
</dbReference>
<organism evidence="1 2">
    <name type="scientific">Octadecabacter temperatus</name>
    <dbReference type="NCBI Taxonomy" id="1458307"/>
    <lineage>
        <taxon>Bacteria</taxon>
        <taxon>Pseudomonadati</taxon>
        <taxon>Pseudomonadota</taxon>
        <taxon>Alphaproteobacteria</taxon>
        <taxon>Rhodobacterales</taxon>
        <taxon>Roseobacteraceae</taxon>
        <taxon>Octadecabacter</taxon>
    </lineage>
</organism>
<dbReference type="EMBL" id="CP012160">
    <property type="protein sequence ID" value="AKS45968.1"/>
    <property type="molecule type" value="Genomic_DNA"/>
</dbReference>
<evidence type="ECO:0000313" key="1">
    <source>
        <dbReference type="EMBL" id="AKS45968.1"/>
    </source>
</evidence>
<sequence length="178" mass="19398">MRAFLFGALATLPIGVAADVSEVAQQQIIDEAQEFSAALLSGDGIEHSISRTFEPYAETAARQLNLPSTQDLYDAMRLGYAQSKELVEVVEHNVQADGAVFGENGPLKWGIVPFTSQIKYLETAEILPRECNSYLVFGFGGEWFVQTRDAFSDQILQATMPGFTFLNEPSPPCSAPAS</sequence>
<keyword evidence="2" id="KW-1185">Reference proteome</keyword>
<proteinExistence type="predicted"/>
<gene>
    <name evidence="1" type="ORF">OSB_14160</name>
</gene>
<reference evidence="1 2" key="1">
    <citation type="journal article" date="2015" name="Genome Announc.">
        <title>Closed Genome Sequence of Octadecabacter temperatus SB1, the First Mesophilic Species of the Genus Octadecabacter.</title>
        <authorList>
            <person name="Voget S."/>
            <person name="Billerbeck S."/>
            <person name="Simon M."/>
            <person name="Daniel R."/>
        </authorList>
    </citation>
    <scope>NUCLEOTIDE SEQUENCE [LARGE SCALE GENOMIC DNA]</scope>
    <source>
        <strain evidence="1 2">SB1</strain>
    </source>
</reference>
<dbReference type="KEGG" id="otm:OSB_14160"/>
<evidence type="ECO:0000313" key="2">
    <source>
        <dbReference type="Proteomes" id="UP000067444"/>
    </source>
</evidence>
<dbReference type="Proteomes" id="UP000067444">
    <property type="component" value="Chromosome"/>
</dbReference>
<accession>A0A0K0Y4P4</accession>
<dbReference type="STRING" id="1458307.OSB_14160"/>
<name>A0A0K0Y4P4_9RHOB</name>
<protein>
    <submittedName>
        <fullName evidence="1">Uncharacterized protein</fullName>
    </submittedName>
</protein>
<dbReference type="AlphaFoldDB" id="A0A0K0Y4P4"/>